<organism evidence="3 4">
    <name type="scientific">Heterodermia speciosa</name>
    <dbReference type="NCBI Taxonomy" id="116794"/>
    <lineage>
        <taxon>Eukaryota</taxon>
        <taxon>Fungi</taxon>
        <taxon>Dikarya</taxon>
        <taxon>Ascomycota</taxon>
        <taxon>Pezizomycotina</taxon>
        <taxon>Lecanoromycetes</taxon>
        <taxon>OSLEUM clade</taxon>
        <taxon>Lecanoromycetidae</taxon>
        <taxon>Caliciales</taxon>
        <taxon>Physciaceae</taxon>
        <taxon>Heterodermia</taxon>
    </lineage>
</organism>
<evidence type="ECO:0000256" key="1">
    <source>
        <dbReference type="SAM" id="MobiDB-lite"/>
    </source>
</evidence>
<dbReference type="OrthoDB" id="9991317at2759"/>
<dbReference type="EMBL" id="CAJPDS010000096">
    <property type="protein sequence ID" value="CAF9936939.1"/>
    <property type="molecule type" value="Genomic_DNA"/>
</dbReference>
<comment type="caution">
    <text evidence="3">The sequence shown here is derived from an EMBL/GenBank/DDBJ whole genome shotgun (WGS) entry which is preliminary data.</text>
</comment>
<proteinExistence type="predicted"/>
<gene>
    <name evidence="3" type="ORF">HETSPECPRED_010506</name>
</gene>
<feature type="compositionally biased region" description="Polar residues" evidence="1">
    <location>
        <begin position="36"/>
        <end position="51"/>
    </location>
</feature>
<dbReference type="AlphaFoldDB" id="A0A8H3J052"/>
<protein>
    <recommendedName>
        <fullName evidence="2">CHAT domain-containing protein</fullName>
    </recommendedName>
</protein>
<evidence type="ECO:0000313" key="3">
    <source>
        <dbReference type="EMBL" id="CAF9936939.1"/>
    </source>
</evidence>
<sequence length="330" mass="35743">MVGPAEKFLLDNQQAKGYFFTDVHKNKGTEAHQRNQRGINAKQGSQETAPPSSLPGLDWVSSGAVALLPFDAAGTHGPDSTANTMSHVVLSCTPTLKLLHHSLNTRKTHRHIDKILVVTMPTTKSCAGAYHDPVNADNEVSAIKSRIASPDSIEILSNPEPCHVLERLPECSMVHFACHGQAHPMNPSQSALLLGKDDLAELTVANIGPLSLDSAQIAYLSACSTAKLGGENVTHEVVHLASTFQLASFQDVIGTMWSIDDTLAGRLAAKFYHFLLGQSPGATQQMSRALHQATKDLKEKLREENTDDDANIFQWASFIHFGPSSVFVHK</sequence>
<evidence type="ECO:0000313" key="4">
    <source>
        <dbReference type="Proteomes" id="UP000664521"/>
    </source>
</evidence>
<evidence type="ECO:0000259" key="2">
    <source>
        <dbReference type="Pfam" id="PF12770"/>
    </source>
</evidence>
<dbReference type="InterPro" id="IPR024983">
    <property type="entry name" value="CHAT_dom"/>
</dbReference>
<feature type="domain" description="CHAT" evidence="2">
    <location>
        <begin position="54"/>
        <end position="322"/>
    </location>
</feature>
<feature type="region of interest" description="Disordered" evidence="1">
    <location>
        <begin position="30"/>
        <end position="55"/>
    </location>
</feature>
<dbReference type="Pfam" id="PF12770">
    <property type="entry name" value="CHAT"/>
    <property type="match status" value="1"/>
</dbReference>
<accession>A0A8H3J052</accession>
<keyword evidence="4" id="KW-1185">Reference proteome</keyword>
<name>A0A8H3J052_9LECA</name>
<dbReference type="Proteomes" id="UP000664521">
    <property type="component" value="Unassembled WGS sequence"/>
</dbReference>
<reference evidence="3" key="1">
    <citation type="submission" date="2021-03" db="EMBL/GenBank/DDBJ databases">
        <authorList>
            <person name="Tagirdzhanova G."/>
        </authorList>
    </citation>
    <scope>NUCLEOTIDE SEQUENCE</scope>
</reference>